<proteinExistence type="inferred from homology"/>
<organism evidence="8 9">
    <name type="scientific">Notechis scutatus</name>
    <name type="common">mainland tiger snake</name>
    <dbReference type="NCBI Taxonomy" id="8663"/>
    <lineage>
        <taxon>Eukaryota</taxon>
        <taxon>Metazoa</taxon>
        <taxon>Chordata</taxon>
        <taxon>Craniata</taxon>
        <taxon>Vertebrata</taxon>
        <taxon>Euteleostomi</taxon>
        <taxon>Lepidosauria</taxon>
        <taxon>Squamata</taxon>
        <taxon>Bifurcata</taxon>
        <taxon>Unidentata</taxon>
        <taxon>Episquamata</taxon>
        <taxon>Toxicofera</taxon>
        <taxon>Serpentes</taxon>
        <taxon>Colubroidea</taxon>
        <taxon>Elapidae</taxon>
        <taxon>Hydrophiinae</taxon>
        <taxon>Notechis</taxon>
    </lineage>
</organism>
<evidence type="ECO:0000256" key="4">
    <source>
        <dbReference type="ARBA" id="ARBA00022525"/>
    </source>
</evidence>
<dbReference type="GeneID" id="113412891"/>
<evidence type="ECO:0000256" key="3">
    <source>
        <dbReference type="ARBA" id="ARBA00022514"/>
    </source>
</evidence>
<comment type="subcellular location">
    <subcellularLocation>
        <location evidence="1">Secreted</location>
    </subcellularLocation>
</comment>
<protein>
    <recommendedName>
        <fullName evidence="7">Interleukin</fullName>
    </recommendedName>
</protein>
<dbReference type="PANTHER" id="PTHR14356">
    <property type="entry name" value="INTERLEUKIN-15-RELATED"/>
    <property type="match status" value="1"/>
</dbReference>
<dbReference type="RefSeq" id="XP_026524596.1">
    <property type="nucleotide sequence ID" value="XM_026668811.1"/>
</dbReference>
<dbReference type="GO" id="GO:0005125">
    <property type="term" value="F:cytokine activity"/>
    <property type="evidence" value="ECO:0007669"/>
    <property type="project" value="UniProtKB-KW"/>
</dbReference>
<evidence type="ECO:0000256" key="1">
    <source>
        <dbReference type="ARBA" id="ARBA00004613"/>
    </source>
</evidence>
<evidence type="ECO:0000256" key="2">
    <source>
        <dbReference type="ARBA" id="ARBA00006050"/>
    </source>
</evidence>
<sequence>MVKFPPDRVTLKSTLKCSLPNQGDFQICGLQFPENLRECWLRVLEIEISASGGFLLNERPMPGSHPVSPSMGQEIFQKGIMVSDAVLKSVLQLPENLKNKFLVFYLILSLYLPYIPATRSHVLEAMLKDLEKIKVSPEIDAYLYTADLNYPSYCNQSVMKCFQLEMEVVSYESKFGDRKFYDSVNSIVRLVKYLLPIETNTDTQTCQRCETYKEKKYSDFITDFMFVIQRINREETKVKIGH</sequence>
<dbReference type="GO" id="GO:0042102">
    <property type="term" value="P:positive regulation of T cell proliferation"/>
    <property type="evidence" value="ECO:0007669"/>
    <property type="project" value="TreeGrafter"/>
</dbReference>
<evidence type="ECO:0000313" key="9">
    <source>
        <dbReference type="RefSeq" id="XP_026524596.1"/>
    </source>
</evidence>
<keyword evidence="4" id="KW-0964">Secreted</keyword>
<dbReference type="PANTHER" id="PTHR14356:SF3">
    <property type="entry name" value="INTERLEUKIN-15"/>
    <property type="match status" value="1"/>
</dbReference>
<dbReference type="InterPro" id="IPR020439">
    <property type="entry name" value="IL-15"/>
</dbReference>
<dbReference type="Gene3D" id="1.20.1250.70">
    <property type="entry name" value="Interleukin-15/Interleukin-21"/>
    <property type="match status" value="1"/>
</dbReference>
<dbReference type="GO" id="GO:0050778">
    <property type="term" value="P:positive regulation of immune response"/>
    <property type="evidence" value="ECO:0007669"/>
    <property type="project" value="TreeGrafter"/>
</dbReference>
<dbReference type="GO" id="GO:0005615">
    <property type="term" value="C:extracellular space"/>
    <property type="evidence" value="ECO:0007669"/>
    <property type="project" value="UniProtKB-KW"/>
</dbReference>
<keyword evidence="3 7" id="KW-0202">Cytokine</keyword>
<gene>
    <name evidence="9" type="primary">IL15</name>
</gene>
<dbReference type="CTD" id="3600"/>
<dbReference type="PRINTS" id="PR01930">
    <property type="entry name" value="INTRLEUKIN15"/>
</dbReference>
<dbReference type="InterPro" id="IPR009079">
    <property type="entry name" value="4_helix_cytokine-like_core"/>
</dbReference>
<dbReference type="SUPFAM" id="SSF47266">
    <property type="entry name" value="4-helical cytokines"/>
    <property type="match status" value="1"/>
</dbReference>
<keyword evidence="5" id="KW-0732">Signal</keyword>
<dbReference type="KEGG" id="nss:113412891"/>
<dbReference type="Proteomes" id="UP000504612">
    <property type="component" value="Unplaced"/>
</dbReference>
<comment type="similarity">
    <text evidence="2 7">Belongs to the IL-15/IL-21 family.</text>
</comment>
<evidence type="ECO:0000313" key="8">
    <source>
        <dbReference type="Proteomes" id="UP000504612"/>
    </source>
</evidence>
<name>A0A6J1U1G5_9SAUR</name>
<evidence type="ECO:0000256" key="5">
    <source>
        <dbReference type="ARBA" id="ARBA00022729"/>
    </source>
</evidence>
<accession>A0A6J1U1G5</accession>
<keyword evidence="8" id="KW-1185">Reference proteome</keyword>
<dbReference type="GO" id="GO:0005126">
    <property type="term" value="F:cytokine receptor binding"/>
    <property type="evidence" value="ECO:0007669"/>
    <property type="project" value="InterPro"/>
</dbReference>
<dbReference type="InterPro" id="IPR003443">
    <property type="entry name" value="IL-15/IL-21_fam"/>
</dbReference>
<evidence type="ECO:0000256" key="7">
    <source>
        <dbReference type="RuleBase" id="RU003453"/>
    </source>
</evidence>
<dbReference type="Pfam" id="PF02372">
    <property type="entry name" value="IL15"/>
    <property type="match status" value="1"/>
</dbReference>
<reference evidence="9" key="1">
    <citation type="submission" date="2025-08" db="UniProtKB">
        <authorList>
            <consortium name="RefSeq"/>
        </authorList>
    </citation>
    <scope>IDENTIFICATION</scope>
</reference>
<dbReference type="GO" id="GO:0001819">
    <property type="term" value="P:positive regulation of cytokine production"/>
    <property type="evidence" value="ECO:0007669"/>
    <property type="project" value="TreeGrafter"/>
</dbReference>
<evidence type="ECO:0000256" key="6">
    <source>
        <dbReference type="ARBA" id="ARBA00023157"/>
    </source>
</evidence>
<keyword evidence="6" id="KW-1015">Disulfide bond</keyword>
<dbReference type="GO" id="GO:0006955">
    <property type="term" value="P:immune response"/>
    <property type="evidence" value="ECO:0007669"/>
    <property type="project" value="InterPro"/>
</dbReference>
<dbReference type="AlphaFoldDB" id="A0A6J1U1G5"/>
<dbReference type="GO" id="GO:0042119">
    <property type="term" value="P:neutrophil activation"/>
    <property type="evidence" value="ECO:0007669"/>
    <property type="project" value="TreeGrafter"/>
</dbReference>